<dbReference type="InterPro" id="IPR010697">
    <property type="entry name" value="YspA"/>
</dbReference>
<reference evidence="3" key="2">
    <citation type="submission" date="2017-05" db="EMBL/GenBank/DDBJ databases">
        <title>Improved OligoMM genomes.</title>
        <authorList>
            <person name="Garzetti D."/>
        </authorList>
    </citation>
    <scope>NUCLEOTIDE SEQUENCE [LARGE SCALE GENOMIC DNA]</scope>
    <source>
        <strain evidence="3">KB18</strain>
    </source>
</reference>
<dbReference type="AlphaFoldDB" id="A0A1Z2XW67"/>
<dbReference type="PANTHER" id="PTHR38440">
    <property type="entry name" value="UPF0398 PROTEIN YPSA"/>
    <property type="match status" value="1"/>
</dbReference>
<organism evidence="2 4">
    <name type="scientific">Acutalibacter muris</name>
    <dbReference type="NCBI Taxonomy" id="1796620"/>
    <lineage>
        <taxon>Bacteria</taxon>
        <taxon>Bacillati</taxon>
        <taxon>Bacillota</taxon>
        <taxon>Clostridia</taxon>
        <taxon>Eubacteriales</taxon>
        <taxon>Acutalibacteraceae</taxon>
        <taxon>Acutalibacter</taxon>
    </lineage>
</organism>
<protein>
    <submittedName>
        <fullName evidence="2">DUF1273 family protein</fullName>
    </submittedName>
</protein>
<keyword evidence="3" id="KW-1185">Reference proteome</keyword>
<dbReference type="PANTHER" id="PTHR38440:SF1">
    <property type="entry name" value="UPF0398 PROTEIN SPR0331"/>
    <property type="match status" value="1"/>
</dbReference>
<sequence>MRHKTCCFTGHRSLDGADLEFLGEAVFDEVSLLYRFGFDTFLAGGALGFDTLAAREILRMKLLPDFSGLKLVLVLPYLGQESRWDPADRAMYDYIKRRADEVIYTGDVYAEGLLLRRDRYMVDHSAHCIAYLEQGRSRGGTLYTVRYARKNGVSVTNLWNGKD</sequence>
<proteinExistence type="predicted"/>
<dbReference type="Pfam" id="PF06908">
    <property type="entry name" value="YpsA"/>
    <property type="match status" value="1"/>
</dbReference>
<dbReference type="KEGG" id="amur:ADH66_04720"/>
<accession>A0A1Z2XW67</accession>
<evidence type="ECO:0000313" key="2">
    <source>
        <dbReference type="EMBL" id="QQR32115.1"/>
    </source>
</evidence>
<evidence type="ECO:0000313" key="3">
    <source>
        <dbReference type="Proteomes" id="UP000196710"/>
    </source>
</evidence>
<dbReference type="EMBL" id="CP021422">
    <property type="protein sequence ID" value="ASB42684.1"/>
    <property type="molecule type" value="Genomic_DNA"/>
</dbReference>
<evidence type="ECO:0000313" key="4">
    <source>
        <dbReference type="Proteomes" id="UP000596035"/>
    </source>
</evidence>
<dbReference type="Proteomes" id="UP000596035">
    <property type="component" value="Chromosome"/>
</dbReference>
<reference evidence="1" key="1">
    <citation type="journal article" date="2017" name="Genome Announc.">
        <title>High-Quality Whole-Genome Sequences of the Oligo-Mouse-Microbiota Bacterial Community.</title>
        <authorList>
            <person name="Garzetti D."/>
            <person name="Brugiroux S."/>
            <person name="Bunk B."/>
            <person name="Pukall R."/>
            <person name="McCoy K.D."/>
            <person name="Macpherson A.J."/>
            <person name="Stecher B."/>
        </authorList>
    </citation>
    <scope>NUCLEOTIDE SEQUENCE</scope>
    <source>
        <strain evidence="1">KB18</strain>
    </source>
</reference>
<dbReference type="EMBL" id="CP065321">
    <property type="protein sequence ID" value="QQR32115.1"/>
    <property type="molecule type" value="Genomic_DNA"/>
</dbReference>
<gene>
    <name evidence="1" type="ORF">ADH66_04720</name>
    <name evidence="2" type="ORF">I5Q82_14790</name>
</gene>
<name>A0A1Z2XW67_9FIRM</name>
<dbReference type="SUPFAM" id="SSF102405">
    <property type="entry name" value="MCP/YpsA-like"/>
    <property type="match status" value="1"/>
</dbReference>
<dbReference type="Proteomes" id="UP000196710">
    <property type="component" value="Chromosome"/>
</dbReference>
<dbReference type="Gene3D" id="3.40.50.450">
    <property type="match status" value="1"/>
</dbReference>
<reference evidence="2 4" key="3">
    <citation type="submission" date="2020-11" db="EMBL/GenBank/DDBJ databases">
        <title>Closed and high quality bacterial genomes of the OMM12 community.</title>
        <authorList>
            <person name="Marbouty M."/>
            <person name="Lamy-Besnier Q."/>
            <person name="Debarbieux L."/>
            <person name="Koszul R."/>
        </authorList>
    </citation>
    <scope>NUCLEOTIDE SEQUENCE [LARGE SCALE GENOMIC DNA]</scope>
    <source>
        <strain evidence="2 4">KB18</strain>
    </source>
</reference>
<evidence type="ECO:0000313" key="1">
    <source>
        <dbReference type="EMBL" id="ASB42684.1"/>
    </source>
</evidence>